<dbReference type="OrthoDB" id="163335at2"/>
<evidence type="ECO:0000256" key="1">
    <source>
        <dbReference type="SAM" id="Phobius"/>
    </source>
</evidence>
<dbReference type="STRING" id="70996.SE18_23670"/>
<keyword evidence="1" id="KW-0812">Transmembrane</keyword>
<evidence type="ECO:0000313" key="2">
    <source>
        <dbReference type="EMBL" id="KPL80618.1"/>
    </source>
</evidence>
<organism evidence="2 3">
    <name type="scientific">Herpetosiphon geysericola</name>
    <dbReference type="NCBI Taxonomy" id="70996"/>
    <lineage>
        <taxon>Bacteria</taxon>
        <taxon>Bacillati</taxon>
        <taxon>Chloroflexota</taxon>
        <taxon>Chloroflexia</taxon>
        <taxon>Herpetosiphonales</taxon>
        <taxon>Herpetosiphonaceae</taxon>
        <taxon>Herpetosiphon</taxon>
    </lineage>
</organism>
<keyword evidence="1" id="KW-1133">Transmembrane helix</keyword>
<comment type="caution">
    <text evidence="2">The sequence shown here is derived from an EMBL/GenBank/DDBJ whole genome shotgun (WGS) entry which is preliminary data.</text>
</comment>
<dbReference type="Proteomes" id="UP000050277">
    <property type="component" value="Unassembled WGS sequence"/>
</dbReference>
<name>A0A0N8GPD8_9CHLR</name>
<accession>A0A0N8GPD8</accession>
<gene>
    <name evidence="2" type="ORF">SE18_23670</name>
</gene>
<keyword evidence="3" id="KW-1185">Reference proteome</keyword>
<dbReference type="EMBL" id="LGKP01000037">
    <property type="protein sequence ID" value="KPL80618.1"/>
    <property type="molecule type" value="Genomic_DNA"/>
</dbReference>
<proteinExistence type="predicted"/>
<dbReference type="RefSeq" id="WP_054536946.1">
    <property type="nucleotide sequence ID" value="NZ_LGKP01000037.1"/>
</dbReference>
<feature type="transmembrane region" description="Helical" evidence="1">
    <location>
        <begin position="194"/>
        <end position="215"/>
    </location>
</feature>
<keyword evidence="1" id="KW-0472">Membrane</keyword>
<protein>
    <submittedName>
        <fullName evidence="2">Uncharacterized protein</fullName>
    </submittedName>
</protein>
<feature type="transmembrane region" description="Helical" evidence="1">
    <location>
        <begin position="159"/>
        <end position="182"/>
    </location>
</feature>
<feature type="transmembrane region" description="Helical" evidence="1">
    <location>
        <begin position="26"/>
        <end position="48"/>
    </location>
</feature>
<evidence type="ECO:0000313" key="3">
    <source>
        <dbReference type="Proteomes" id="UP000050277"/>
    </source>
</evidence>
<sequence length="279" mass="31826">MNNLKSGIYKHNIRFLERNLFGSAKLWHSISLATRIISFLFSIASILFSFLSKSSPFVTIALSITADIFLWRSDNYKSAAEALHRKLDFMDSFGWQISKLEVADILANLPDSVAKKAENNHDQEPFFASTLEPGPKKALDNLKESTWWSKHLSNTMLSLYSLVTFAFISLSIIILIVSIVTINNFDILSTVGRIVTSAISLVFSLGLIKTTYGYYKFNNKSTQVESQIKSLEMHNLEIIDVIKLWHDYQLARASSPMIPTVIWLMKRKKLNSLWNEYQS</sequence>
<dbReference type="AlphaFoldDB" id="A0A0N8GPD8"/>
<reference evidence="2 3" key="1">
    <citation type="submission" date="2015-07" db="EMBL/GenBank/DDBJ databases">
        <title>Whole genome sequence of Herpetosiphon geysericola DSM 7119.</title>
        <authorList>
            <person name="Hemp J."/>
            <person name="Ward L.M."/>
            <person name="Pace L.A."/>
            <person name="Fischer W.W."/>
        </authorList>
    </citation>
    <scope>NUCLEOTIDE SEQUENCE [LARGE SCALE GENOMIC DNA]</scope>
    <source>
        <strain evidence="2 3">DSM 7119</strain>
    </source>
</reference>